<evidence type="ECO:0000313" key="4">
    <source>
        <dbReference type="Proteomes" id="UP001152300"/>
    </source>
</evidence>
<feature type="compositionally biased region" description="Gly residues" evidence="1">
    <location>
        <begin position="571"/>
        <end position="588"/>
    </location>
</feature>
<feature type="compositionally biased region" description="Basic and acidic residues" evidence="1">
    <location>
        <begin position="530"/>
        <end position="559"/>
    </location>
</feature>
<dbReference type="PANTHER" id="PTHR39611">
    <property type="entry name" value="HYDROXYPROLINE-RICH GLYCOPROTEIN DZ-HRGP-RELATED"/>
    <property type="match status" value="1"/>
</dbReference>
<reference evidence="3" key="1">
    <citation type="submission" date="2022-11" db="EMBL/GenBank/DDBJ databases">
        <title>Genome Resource of Sclerotinia nivalis Strain SnTB1, a Plant Pathogen Isolated from American Ginseng.</title>
        <authorList>
            <person name="Fan S."/>
        </authorList>
    </citation>
    <scope>NUCLEOTIDE SEQUENCE</scope>
    <source>
        <strain evidence="3">SnTB1</strain>
    </source>
</reference>
<feature type="compositionally biased region" description="Basic and acidic residues" evidence="1">
    <location>
        <begin position="251"/>
        <end position="292"/>
    </location>
</feature>
<feature type="compositionally biased region" description="Polar residues" evidence="1">
    <location>
        <begin position="345"/>
        <end position="354"/>
    </location>
</feature>
<feature type="compositionally biased region" description="Polar residues" evidence="1">
    <location>
        <begin position="461"/>
        <end position="472"/>
    </location>
</feature>
<keyword evidence="4" id="KW-1185">Reference proteome</keyword>
<comment type="caution">
    <text evidence="3">The sequence shown here is derived from an EMBL/GenBank/DDBJ whole genome shotgun (WGS) entry which is preliminary data.</text>
</comment>
<feature type="compositionally biased region" description="Basic and acidic residues" evidence="1">
    <location>
        <begin position="705"/>
        <end position="714"/>
    </location>
</feature>
<dbReference type="Proteomes" id="UP001152300">
    <property type="component" value="Unassembled WGS sequence"/>
</dbReference>
<evidence type="ECO:0000313" key="3">
    <source>
        <dbReference type="EMBL" id="KAJ8066035.1"/>
    </source>
</evidence>
<feature type="domain" description="DUF7514" evidence="2">
    <location>
        <begin position="26"/>
        <end position="185"/>
    </location>
</feature>
<name>A0A9X0ANH9_9HELO</name>
<proteinExistence type="predicted"/>
<feature type="compositionally biased region" description="Polar residues" evidence="1">
    <location>
        <begin position="499"/>
        <end position="509"/>
    </location>
</feature>
<dbReference type="Pfam" id="PF24355">
    <property type="entry name" value="DUF7514"/>
    <property type="match status" value="1"/>
</dbReference>
<evidence type="ECO:0000256" key="1">
    <source>
        <dbReference type="SAM" id="MobiDB-lite"/>
    </source>
</evidence>
<protein>
    <recommendedName>
        <fullName evidence="2">DUF7514 domain-containing protein</fullName>
    </recommendedName>
</protein>
<dbReference type="InterPro" id="IPR055936">
    <property type="entry name" value="DUF7514"/>
</dbReference>
<feature type="compositionally biased region" description="Basic and acidic residues" evidence="1">
    <location>
        <begin position="589"/>
        <end position="652"/>
    </location>
</feature>
<sequence>MTQGQPPQPSQPQEETPNVDPKEFYGYLFDANKSPTPVLNALLRGIANYIIENVGSKEDQFLTPEKLALFYKAVGGNYDSLFVETTHPSISWIYASIGCQHTLNPTKDDFAPPSIPCLTVRGFVRWQSIEILLGPEEHVSFIQTAVRDFEIKNPTTGERFPIDLPKEAFPLVPDAGIEKWHRSCAEKLRQRATPDEAPDEAPDKQEDIPTPDLPPRPKVQATYVHVRPSPRVPDPTPTNGAHSRSGYFETSTREPPTRESSSREPSAREPSAREPSAREPSAREPSTRDSTTHRASRPIPYTHVSASRPQRPPLNRSPTHRVRQFLAPEEPYSTRIPRGRHRSFPNLSSPSSEDAPTFHAHTASASDPHHPHHNVPVPDPPRPAHRRHSHPRQSRHAPIVSDSSDSSSVSSVTSDSEDDPSPKTRTNPLNSSTSAREIPRRPRSTYIPRSSGPDSPRVFAFSSTAPGSTMPSPISDARERERERDRQRDIEDKFKRGQYPTNIDLNGNLSAPFLAGRRKREAGRASVDVEMDRDRDRDRDREREREKGRSDSRGVKWRDLGNIAEMWRNGGMRGEGVGHHVSGGSGGESGRESGEGRGSRRHSSREDRGDRERERDRDRERERERERERDRDRDRDRDERDRERDYKRRESSRVQSRHSSHEEIPTRRIRTERGDRGRDDEYEGRSFRERDRERRERGISPVRGVDGRKYPDWR</sequence>
<organism evidence="3 4">
    <name type="scientific">Sclerotinia nivalis</name>
    <dbReference type="NCBI Taxonomy" id="352851"/>
    <lineage>
        <taxon>Eukaryota</taxon>
        <taxon>Fungi</taxon>
        <taxon>Dikarya</taxon>
        <taxon>Ascomycota</taxon>
        <taxon>Pezizomycotina</taxon>
        <taxon>Leotiomycetes</taxon>
        <taxon>Helotiales</taxon>
        <taxon>Sclerotiniaceae</taxon>
        <taxon>Sclerotinia</taxon>
    </lineage>
</organism>
<gene>
    <name evidence="3" type="ORF">OCU04_005128</name>
</gene>
<dbReference type="EMBL" id="JAPEIS010000005">
    <property type="protein sequence ID" value="KAJ8066035.1"/>
    <property type="molecule type" value="Genomic_DNA"/>
</dbReference>
<evidence type="ECO:0000259" key="2">
    <source>
        <dbReference type="Pfam" id="PF24355"/>
    </source>
</evidence>
<feature type="compositionally biased region" description="Polar residues" evidence="1">
    <location>
        <begin position="423"/>
        <end position="435"/>
    </location>
</feature>
<feature type="compositionally biased region" description="Basic and acidic residues" evidence="1">
    <location>
        <begin position="476"/>
        <end position="495"/>
    </location>
</feature>
<dbReference type="OrthoDB" id="5420895at2759"/>
<accession>A0A9X0ANH9</accession>
<feature type="compositionally biased region" description="Basic and acidic residues" evidence="1">
    <location>
        <begin position="659"/>
        <end position="698"/>
    </location>
</feature>
<feature type="compositionally biased region" description="Basic residues" evidence="1">
    <location>
        <begin position="383"/>
        <end position="395"/>
    </location>
</feature>
<dbReference type="AlphaFoldDB" id="A0A9X0ANH9"/>
<feature type="region of interest" description="Disordered" evidence="1">
    <location>
        <begin position="187"/>
        <end position="714"/>
    </location>
</feature>
<dbReference type="PANTHER" id="PTHR39611:SF2">
    <property type="entry name" value="HYDROXYPROLINE-RICH GLYCOPROTEIN DZ-HRGP"/>
    <property type="match status" value="1"/>
</dbReference>
<feature type="compositionally biased region" description="Low complexity" evidence="1">
    <location>
        <begin position="396"/>
        <end position="414"/>
    </location>
</feature>